<keyword evidence="9" id="KW-1185">Reference proteome</keyword>
<comment type="caution">
    <text evidence="8">The sequence shown here is derived from an EMBL/GenBank/DDBJ whole genome shotgun (WGS) entry which is preliminary data.</text>
</comment>
<evidence type="ECO:0000256" key="3">
    <source>
        <dbReference type="ARBA" id="ARBA00022723"/>
    </source>
</evidence>
<organism evidence="8 9">
    <name type="scientific">Mesobacillus zeae</name>
    <dbReference type="NCBI Taxonomy" id="1917180"/>
    <lineage>
        <taxon>Bacteria</taxon>
        <taxon>Bacillati</taxon>
        <taxon>Bacillota</taxon>
        <taxon>Bacilli</taxon>
        <taxon>Bacillales</taxon>
        <taxon>Bacillaceae</taxon>
        <taxon>Mesobacillus</taxon>
    </lineage>
</organism>
<evidence type="ECO:0000313" key="9">
    <source>
        <dbReference type="Proteomes" id="UP000265816"/>
    </source>
</evidence>
<keyword evidence="1" id="KW-0813">Transport</keyword>
<feature type="compositionally biased region" description="Polar residues" evidence="7">
    <location>
        <begin position="106"/>
        <end position="128"/>
    </location>
</feature>
<dbReference type="InterPro" id="IPR036280">
    <property type="entry name" value="Multihaem_cyt_sf"/>
</dbReference>
<evidence type="ECO:0000256" key="4">
    <source>
        <dbReference type="ARBA" id="ARBA00022729"/>
    </source>
</evidence>
<reference evidence="8 9" key="1">
    <citation type="submission" date="2018-08" db="EMBL/GenBank/DDBJ databases">
        <title>Bacillus jemisoniae sp. nov., Bacillus chryseoplanitiae sp. nov., Bacillus resnikiae sp. nov., and Bacillus frankliniae sp. nov., isolated from Viking spacecraft and associated surfaces.</title>
        <authorList>
            <person name="Seuylemezian A."/>
            <person name="Vaishampayan P."/>
        </authorList>
    </citation>
    <scope>NUCLEOTIDE SEQUENCE [LARGE SCALE GENOMIC DNA]</scope>
    <source>
        <strain evidence="8 9">JJ-247</strain>
    </source>
</reference>
<evidence type="ECO:0000256" key="5">
    <source>
        <dbReference type="ARBA" id="ARBA00022982"/>
    </source>
</evidence>
<dbReference type="InterPro" id="IPR051829">
    <property type="entry name" value="Multiheme_Cytochr_ET"/>
</dbReference>
<dbReference type="EMBL" id="QWVT01000018">
    <property type="protein sequence ID" value="RID84876.1"/>
    <property type="molecule type" value="Genomic_DNA"/>
</dbReference>
<accession>A0A398BB01</accession>
<dbReference type="Gene3D" id="1.10.3820.10">
    <property type="entry name" value="Di-heme elbow motif domain"/>
    <property type="match status" value="1"/>
</dbReference>
<evidence type="ECO:0000256" key="1">
    <source>
        <dbReference type="ARBA" id="ARBA00022448"/>
    </source>
</evidence>
<dbReference type="PANTHER" id="PTHR35038">
    <property type="entry name" value="DISSIMILATORY SULFITE REDUCTASE SIRA"/>
    <property type="match status" value="1"/>
</dbReference>
<protein>
    <submittedName>
        <fullName evidence="8">Uncharacterized protein</fullName>
    </submittedName>
</protein>
<dbReference type="GO" id="GO:0016491">
    <property type="term" value="F:oxidoreductase activity"/>
    <property type="evidence" value="ECO:0007669"/>
    <property type="project" value="TreeGrafter"/>
</dbReference>
<evidence type="ECO:0000313" key="8">
    <source>
        <dbReference type="EMBL" id="RID84876.1"/>
    </source>
</evidence>
<evidence type="ECO:0000256" key="7">
    <source>
        <dbReference type="SAM" id="MobiDB-lite"/>
    </source>
</evidence>
<keyword evidence="6" id="KW-0408">Iron</keyword>
<dbReference type="OrthoDB" id="10939at2"/>
<keyword evidence="3" id="KW-0479">Metal-binding</keyword>
<dbReference type="SUPFAM" id="SSF48695">
    <property type="entry name" value="Multiheme cytochromes"/>
    <property type="match status" value="1"/>
</dbReference>
<evidence type="ECO:0000256" key="6">
    <source>
        <dbReference type="ARBA" id="ARBA00023004"/>
    </source>
</evidence>
<name>A0A398BB01_9BACI</name>
<dbReference type="AlphaFoldDB" id="A0A398BB01"/>
<dbReference type="GO" id="GO:0046872">
    <property type="term" value="F:metal ion binding"/>
    <property type="evidence" value="ECO:0007669"/>
    <property type="project" value="UniProtKB-KW"/>
</dbReference>
<keyword evidence="5" id="KW-0249">Electron transport</keyword>
<evidence type="ECO:0000256" key="2">
    <source>
        <dbReference type="ARBA" id="ARBA00022617"/>
    </source>
</evidence>
<sequence length="628" mass="69226">MLPCFIIILPAPYNVNNYMISPCLCLFSRCYNRYIDNNSNYGKGLNVLKKLNSLQSILSPLSAVFLIFFGSVLLPFPSDTALSLTNNSTDPLQTEEEQTNIEENAVTGSDSEPSSNTEETQQEPSNTVPDGPPNAPESSDAVIDNTENRSSGTEEPLQQAVPLPALTASVARPFVTDIKMILPGESPISIEAEDMNGLPVNPKIQVMINSESFLKNVDLIINSSKGQLIHAVAGTPNIEGNLYTYTFMLDPLDYGTTYFVYISSYITDQENDFIYPKFFTFSTARESTKEIEENQLTANPHGSYMSNTNICANCHNTHMTRAPEESMYGGEQPKPAEGKTYTKITYNTGNYCMSCHDGTMGINQPENLDNEHTHFSYDKEVNSCTSCHNPHLTRTEKNPNLLKDHYVFDHNTSDKPALQGIGIQDSDIQLCETCHDPMNEKINVKTAATNKGNHYDKNLWKLEALGGDNKPLCFTCHNGSKDPGKLVDIEKYYDKDPAKINSGHYITAGDGSKGYLPCADCHETHGSKNIKQLRTKLGNAPVSDADQFTTSGQTWTVQDERTFCLKCHNGTKDFYGKQPSLKTTDSLGANIAGHQESDSAACSSCHADSYDTSDLSKGFLEAAHSPKR</sequence>
<dbReference type="InterPro" id="IPR038266">
    <property type="entry name" value="NapC/NirT_cytc_sf"/>
</dbReference>
<proteinExistence type="predicted"/>
<dbReference type="PANTHER" id="PTHR35038:SF6">
    <property type="entry name" value="SURFACE LOCALIZED DECAHEME CYTOCHROME C LIPOPROTEIN"/>
    <property type="match status" value="1"/>
</dbReference>
<keyword evidence="2" id="KW-0349">Heme</keyword>
<keyword evidence="4" id="KW-0732">Signal</keyword>
<feature type="region of interest" description="Disordered" evidence="7">
    <location>
        <begin position="85"/>
        <end position="160"/>
    </location>
</feature>
<gene>
    <name evidence="8" type="ORF">D1970_11040</name>
</gene>
<dbReference type="Proteomes" id="UP000265816">
    <property type="component" value="Unassembled WGS sequence"/>
</dbReference>